<feature type="non-terminal residue" evidence="5">
    <location>
        <position position="1"/>
    </location>
</feature>
<feature type="transmembrane region" description="Helical" evidence="2">
    <location>
        <begin position="6"/>
        <end position="27"/>
    </location>
</feature>
<dbReference type="SUPFAM" id="SSF103473">
    <property type="entry name" value="MFS general substrate transporter"/>
    <property type="match status" value="1"/>
</dbReference>
<dbReference type="RefSeq" id="XP_022112116.1">
    <property type="nucleotide sequence ID" value="XM_022256424.1"/>
</dbReference>
<accession>A0A8B8A7U0</accession>
<dbReference type="InterPro" id="IPR050327">
    <property type="entry name" value="Proton-linked_MCT"/>
</dbReference>
<dbReference type="PROSITE" id="PS50850">
    <property type="entry name" value="MFS"/>
    <property type="match status" value="1"/>
</dbReference>
<feature type="transmembrane region" description="Helical" evidence="2">
    <location>
        <begin position="247"/>
        <end position="269"/>
    </location>
</feature>
<dbReference type="InterPro" id="IPR036259">
    <property type="entry name" value="MFS_trans_sf"/>
</dbReference>
<evidence type="ECO:0000313" key="4">
    <source>
        <dbReference type="Proteomes" id="UP000694845"/>
    </source>
</evidence>
<dbReference type="GeneID" id="110991188"/>
<dbReference type="InterPro" id="IPR011701">
    <property type="entry name" value="MFS"/>
</dbReference>
<dbReference type="Proteomes" id="UP000694845">
    <property type="component" value="Unplaced"/>
</dbReference>
<sequence length="344" mass="36851">FLLPLFFQGAGTGIAYTPAVVIVAQYFKKYYSVVIALVTTGDSIGIMMFGPLMQMLLDAYGWRGTLLVTGAITANICLAGAVCRSNRRPLQATENRQVNKHGNPEGELQTISRRIQASTNSPVTTEQSAEGRSPHCVVVCLSGAVKVFRLKLLWQSYRFSALCFAQCAFVFSLGCYLVYLIPRATSSGIPAQEASFLLSVVGISGLVGRPFCGLINHKVSSEIIFDASMFTSACAVLVAQFGTYGYFMFSAALFGLAIGFQRTITPVLVREYVGLANLGSAVGLYSGIGGVVDLIGPILAGAIYDVTESYTVLFYIFAGVFALGFLAMLLAPLLKRIEPGVREG</sequence>
<protein>
    <submittedName>
        <fullName evidence="5">Monocarboxylate transporter 12-like</fullName>
    </submittedName>
</protein>
<keyword evidence="2" id="KW-0812">Transmembrane</keyword>
<dbReference type="Gene3D" id="1.20.1250.20">
    <property type="entry name" value="MFS general substrate transporter like domains"/>
    <property type="match status" value="1"/>
</dbReference>
<feature type="transmembrane region" description="Helical" evidence="2">
    <location>
        <begin position="194"/>
        <end position="211"/>
    </location>
</feature>
<reference evidence="5" key="1">
    <citation type="submission" date="2025-08" db="UniProtKB">
        <authorList>
            <consortium name="RefSeq"/>
        </authorList>
    </citation>
    <scope>IDENTIFICATION</scope>
</reference>
<feature type="transmembrane region" description="Helical" evidence="2">
    <location>
        <begin position="281"/>
        <end position="304"/>
    </location>
</feature>
<dbReference type="InterPro" id="IPR020846">
    <property type="entry name" value="MFS_dom"/>
</dbReference>
<keyword evidence="4" id="KW-1185">Reference proteome</keyword>
<dbReference type="Pfam" id="PF07690">
    <property type="entry name" value="MFS_1"/>
    <property type="match status" value="1"/>
</dbReference>
<evidence type="ECO:0000256" key="1">
    <source>
        <dbReference type="ARBA" id="ARBA00004141"/>
    </source>
</evidence>
<feature type="domain" description="Major facilitator superfamily (MFS) profile" evidence="3">
    <location>
        <begin position="1"/>
        <end position="336"/>
    </location>
</feature>
<dbReference type="OMA" id="RIAFNCF"/>
<feature type="transmembrane region" description="Helical" evidence="2">
    <location>
        <begin position="310"/>
        <end position="334"/>
    </location>
</feature>
<dbReference type="AlphaFoldDB" id="A0A8B8A7U0"/>
<dbReference type="GO" id="GO:0016020">
    <property type="term" value="C:membrane"/>
    <property type="evidence" value="ECO:0007669"/>
    <property type="project" value="UniProtKB-SubCell"/>
</dbReference>
<feature type="transmembrane region" description="Helical" evidence="2">
    <location>
        <begin position="159"/>
        <end position="182"/>
    </location>
</feature>
<keyword evidence="2" id="KW-1133">Transmembrane helix</keyword>
<dbReference type="PANTHER" id="PTHR11360:SF284">
    <property type="entry name" value="EG:103B4.3 PROTEIN-RELATED"/>
    <property type="match status" value="1"/>
</dbReference>
<dbReference type="PANTHER" id="PTHR11360">
    <property type="entry name" value="MONOCARBOXYLATE TRANSPORTER"/>
    <property type="match status" value="1"/>
</dbReference>
<feature type="transmembrane region" description="Helical" evidence="2">
    <location>
        <begin position="34"/>
        <end position="54"/>
    </location>
</feature>
<evidence type="ECO:0000313" key="5">
    <source>
        <dbReference type="RefSeq" id="XP_022112116.1"/>
    </source>
</evidence>
<comment type="subcellular location">
    <subcellularLocation>
        <location evidence="1">Membrane</location>
        <topology evidence="1">Multi-pass membrane protein</topology>
    </subcellularLocation>
</comment>
<feature type="transmembrane region" description="Helical" evidence="2">
    <location>
        <begin position="60"/>
        <end position="83"/>
    </location>
</feature>
<organism evidence="4 5">
    <name type="scientific">Acanthaster planci</name>
    <name type="common">Crown-of-thorns starfish</name>
    <dbReference type="NCBI Taxonomy" id="133434"/>
    <lineage>
        <taxon>Eukaryota</taxon>
        <taxon>Metazoa</taxon>
        <taxon>Echinodermata</taxon>
        <taxon>Eleutherozoa</taxon>
        <taxon>Asterozoa</taxon>
        <taxon>Asteroidea</taxon>
        <taxon>Valvatacea</taxon>
        <taxon>Valvatida</taxon>
        <taxon>Acanthasteridae</taxon>
        <taxon>Acanthaster</taxon>
    </lineage>
</organism>
<evidence type="ECO:0000259" key="3">
    <source>
        <dbReference type="PROSITE" id="PS50850"/>
    </source>
</evidence>
<name>A0A8B8A7U0_ACAPL</name>
<dbReference type="GO" id="GO:0008028">
    <property type="term" value="F:monocarboxylic acid transmembrane transporter activity"/>
    <property type="evidence" value="ECO:0007669"/>
    <property type="project" value="TreeGrafter"/>
</dbReference>
<dbReference type="KEGG" id="aplc:110991188"/>
<gene>
    <name evidence="5" type="primary">LOC110991188</name>
</gene>
<evidence type="ECO:0000256" key="2">
    <source>
        <dbReference type="SAM" id="Phobius"/>
    </source>
</evidence>
<proteinExistence type="predicted"/>
<keyword evidence="2" id="KW-0472">Membrane</keyword>
<dbReference type="OrthoDB" id="5667at2759"/>